<dbReference type="Gene3D" id="3.75.10.10">
    <property type="entry name" value="L-arginine/glycine Amidinotransferase, Chain A"/>
    <property type="match status" value="1"/>
</dbReference>
<protein>
    <recommendedName>
        <fullName evidence="2">Putative agmatine deiminase</fullName>
        <ecNumber evidence="2">3.5.3.12</ecNumber>
    </recommendedName>
    <alternativeName>
        <fullName evidence="2">Agmatine iminohydrolase</fullName>
    </alternativeName>
</protein>
<comment type="catalytic activity">
    <reaction evidence="2">
        <text>agmatine + H2O = N-carbamoylputrescine + NH4(+)</text>
        <dbReference type="Rhea" id="RHEA:18037"/>
        <dbReference type="ChEBI" id="CHEBI:15377"/>
        <dbReference type="ChEBI" id="CHEBI:28938"/>
        <dbReference type="ChEBI" id="CHEBI:58145"/>
        <dbReference type="ChEBI" id="CHEBI:58318"/>
        <dbReference type="EC" id="3.5.3.12"/>
    </reaction>
</comment>
<name>A0A5P9NRK2_9GAMM</name>
<dbReference type="OrthoDB" id="9808013at2"/>
<accession>A0A5P9NRK2</accession>
<dbReference type="InterPro" id="IPR017754">
    <property type="entry name" value="Agmatine_deiminase"/>
</dbReference>
<feature type="region of interest" description="Disordered" evidence="3">
    <location>
        <begin position="1"/>
        <end position="20"/>
    </location>
</feature>
<dbReference type="GO" id="GO:0004668">
    <property type="term" value="F:protein-arginine deiminase activity"/>
    <property type="evidence" value="ECO:0007669"/>
    <property type="project" value="InterPro"/>
</dbReference>
<dbReference type="SUPFAM" id="SSF55909">
    <property type="entry name" value="Pentein"/>
    <property type="match status" value="1"/>
</dbReference>
<dbReference type="EC" id="3.5.3.12" evidence="2"/>
<dbReference type="GO" id="GO:0009446">
    <property type="term" value="P:putrescine biosynthetic process"/>
    <property type="evidence" value="ECO:0007669"/>
    <property type="project" value="InterPro"/>
</dbReference>
<keyword evidence="1 2" id="KW-0378">Hydrolase</keyword>
<dbReference type="RefSeq" id="WP_153240805.1">
    <property type="nucleotide sequence ID" value="NZ_CP036422.1"/>
</dbReference>
<sequence>MSATLTSTPRADGFRMPGEHEPQQAVVMAWPERSDNWRNNAGPAQQAFTAVASAIVAETPVKMCVSAGQAHNARAMLPNEVELLEIPCNDSWMRDIGPSYVVNNKGAVRGVDWHFNAWGGEVNGLYEDWSLDEALASSLLRARGEDRYRAPLVLEGGSIHVDGEGTCITTAECLLHPGRNPQLGQADIEALLRDYLNVDTFFWLPLGVVNDETDGHIDNILHIARPGEVLLTWCDDPADPVYNICRDALAVLSAQPDAAGRELTVHKLPLPGPLFMSAEEAAGIQLSDNMVREPGERLAGSYANFLITNARVVFPLLDAATDDAARAILERVFPEHEVVGIPGREILLGGGNIHCITQQIPA</sequence>
<dbReference type="AlphaFoldDB" id="A0A5P9NRK2"/>
<dbReference type="Pfam" id="PF04371">
    <property type="entry name" value="PAD_porph"/>
    <property type="match status" value="1"/>
</dbReference>
<dbReference type="KEGG" id="halc:EY643_19360"/>
<dbReference type="HAMAP" id="MF_01841">
    <property type="entry name" value="Agmatine_deimin"/>
    <property type="match status" value="1"/>
</dbReference>
<dbReference type="NCBIfam" id="NF010070">
    <property type="entry name" value="PRK13551.1"/>
    <property type="match status" value="1"/>
</dbReference>
<dbReference type="PANTHER" id="PTHR31377">
    <property type="entry name" value="AGMATINE DEIMINASE-RELATED"/>
    <property type="match status" value="1"/>
</dbReference>
<dbReference type="InterPro" id="IPR007466">
    <property type="entry name" value="Peptidyl-Arg-deiminase_porph"/>
</dbReference>
<evidence type="ECO:0000256" key="2">
    <source>
        <dbReference type="HAMAP-Rule" id="MF_01841"/>
    </source>
</evidence>
<dbReference type="PANTHER" id="PTHR31377:SF0">
    <property type="entry name" value="AGMATINE DEIMINASE-RELATED"/>
    <property type="match status" value="1"/>
</dbReference>
<dbReference type="Proteomes" id="UP000326287">
    <property type="component" value="Chromosome"/>
</dbReference>
<evidence type="ECO:0000256" key="3">
    <source>
        <dbReference type="SAM" id="MobiDB-lite"/>
    </source>
</evidence>
<gene>
    <name evidence="2 4" type="primary">aguA</name>
    <name evidence="4" type="ORF">EY643_19360</name>
</gene>
<keyword evidence="5" id="KW-1185">Reference proteome</keyword>
<evidence type="ECO:0000313" key="5">
    <source>
        <dbReference type="Proteomes" id="UP000326287"/>
    </source>
</evidence>
<reference evidence="4 5" key="1">
    <citation type="submission" date="2019-02" db="EMBL/GenBank/DDBJ databases">
        <authorList>
            <person name="Li S.-H."/>
        </authorList>
    </citation>
    <scope>NUCLEOTIDE SEQUENCE [LARGE SCALE GENOMIC DNA]</scope>
    <source>
        <strain evidence="4 5">IMCC14385</strain>
    </source>
</reference>
<dbReference type="NCBIfam" id="TIGR03380">
    <property type="entry name" value="agmatine_aguA"/>
    <property type="match status" value="1"/>
</dbReference>
<dbReference type="GO" id="GO:0047632">
    <property type="term" value="F:agmatine deiminase activity"/>
    <property type="evidence" value="ECO:0007669"/>
    <property type="project" value="UniProtKB-UniRule"/>
</dbReference>
<feature type="active site" description="Amidino-cysteine intermediate" evidence="2">
    <location>
        <position position="355"/>
    </location>
</feature>
<organism evidence="4 5">
    <name type="scientific">Halioglobus maricola</name>
    <dbReference type="NCBI Taxonomy" id="2601894"/>
    <lineage>
        <taxon>Bacteria</taxon>
        <taxon>Pseudomonadati</taxon>
        <taxon>Pseudomonadota</taxon>
        <taxon>Gammaproteobacteria</taxon>
        <taxon>Cellvibrionales</taxon>
        <taxon>Halieaceae</taxon>
        <taxon>Halioglobus</taxon>
    </lineage>
</organism>
<dbReference type="EMBL" id="CP036422">
    <property type="protein sequence ID" value="QFU77658.1"/>
    <property type="molecule type" value="Genomic_DNA"/>
</dbReference>
<evidence type="ECO:0000256" key="1">
    <source>
        <dbReference type="ARBA" id="ARBA00022801"/>
    </source>
</evidence>
<proteinExistence type="inferred from homology"/>
<evidence type="ECO:0000313" key="4">
    <source>
        <dbReference type="EMBL" id="QFU77658.1"/>
    </source>
</evidence>
<comment type="similarity">
    <text evidence="2">Belongs to the agmatine deiminase family.</text>
</comment>